<gene>
    <name evidence="4" type="primary">xerC_202</name>
    <name evidence="4" type="ORF">SDC9_135125</name>
</gene>
<keyword evidence="2" id="KW-0233">DNA recombination</keyword>
<organism evidence="4">
    <name type="scientific">bioreactor metagenome</name>
    <dbReference type="NCBI Taxonomy" id="1076179"/>
    <lineage>
        <taxon>unclassified sequences</taxon>
        <taxon>metagenomes</taxon>
        <taxon>ecological metagenomes</taxon>
    </lineage>
</organism>
<accession>A0A645DF00</accession>
<keyword evidence="1" id="KW-0238">DNA-binding</keyword>
<comment type="caution">
    <text evidence="4">The sequence shown here is derived from an EMBL/GenBank/DDBJ whole genome shotgun (WGS) entry which is preliminary data.</text>
</comment>
<reference evidence="4" key="1">
    <citation type="submission" date="2019-08" db="EMBL/GenBank/DDBJ databases">
        <authorList>
            <person name="Kucharzyk K."/>
            <person name="Murdoch R.W."/>
            <person name="Higgins S."/>
            <person name="Loffler F."/>
        </authorList>
    </citation>
    <scope>NUCLEOTIDE SEQUENCE</scope>
</reference>
<dbReference type="InterPro" id="IPR050090">
    <property type="entry name" value="Tyrosine_recombinase_XerCD"/>
</dbReference>
<evidence type="ECO:0000313" key="4">
    <source>
        <dbReference type="EMBL" id="MPM88024.1"/>
    </source>
</evidence>
<dbReference type="GO" id="GO:0006310">
    <property type="term" value="P:DNA recombination"/>
    <property type="evidence" value="ECO:0007669"/>
    <property type="project" value="UniProtKB-KW"/>
</dbReference>
<dbReference type="AlphaFoldDB" id="A0A645DF00"/>
<protein>
    <submittedName>
        <fullName evidence="4">Tyrosine recombinase XerC</fullName>
    </submittedName>
</protein>
<dbReference type="PANTHER" id="PTHR30349:SF41">
    <property type="entry name" value="INTEGRASE_RECOMBINASE PROTEIN MJ0367-RELATED"/>
    <property type="match status" value="1"/>
</dbReference>
<dbReference type="InterPro" id="IPR002104">
    <property type="entry name" value="Integrase_catalytic"/>
</dbReference>
<dbReference type="GO" id="GO:0003677">
    <property type="term" value="F:DNA binding"/>
    <property type="evidence" value="ECO:0007669"/>
    <property type="project" value="UniProtKB-KW"/>
</dbReference>
<dbReference type="PROSITE" id="PS51898">
    <property type="entry name" value="TYR_RECOMBINASE"/>
    <property type="match status" value="1"/>
</dbReference>
<proteinExistence type="predicted"/>
<dbReference type="GO" id="GO:0015074">
    <property type="term" value="P:DNA integration"/>
    <property type="evidence" value="ECO:0007669"/>
    <property type="project" value="InterPro"/>
</dbReference>
<feature type="domain" description="Tyr recombinase" evidence="3">
    <location>
        <begin position="30"/>
        <end position="202"/>
    </location>
</feature>
<dbReference type="InterPro" id="IPR013762">
    <property type="entry name" value="Integrase-like_cat_sf"/>
</dbReference>
<dbReference type="PANTHER" id="PTHR30349">
    <property type="entry name" value="PHAGE INTEGRASE-RELATED"/>
    <property type="match status" value="1"/>
</dbReference>
<sequence>MTHLNKWAMRENIVDKDYSDFITLPKAAKEEKKIFSDSDIELLFNNAENPSVRIILILIYTGLRIAELMHALKNKVYLDQNYMIAGEKSEAGKDRVIPINPKVKPFISELYYSAEDGGRLMSGYAGNKETNNFRNREFNPVLESLGLFDFTPHSTRHTCASLMVAAGVPREQIQKILGHAQYSTTADYYVHANIGQLVDAIKKI</sequence>
<evidence type="ECO:0000256" key="2">
    <source>
        <dbReference type="ARBA" id="ARBA00023172"/>
    </source>
</evidence>
<evidence type="ECO:0000259" key="3">
    <source>
        <dbReference type="PROSITE" id="PS51898"/>
    </source>
</evidence>
<dbReference type="EMBL" id="VSSQ01035725">
    <property type="protein sequence ID" value="MPM88024.1"/>
    <property type="molecule type" value="Genomic_DNA"/>
</dbReference>
<dbReference type="SUPFAM" id="SSF56349">
    <property type="entry name" value="DNA breaking-rejoining enzymes"/>
    <property type="match status" value="1"/>
</dbReference>
<dbReference type="InterPro" id="IPR011010">
    <property type="entry name" value="DNA_brk_join_enz"/>
</dbReference>
<dbReference type="Gene3D" id="1.10.443.10">
    <property type="entry name" value="Intergrase catalytic core"/>
    <property type="match status" value="1"/>
</dbReference>
<dbReference type="Pfam" id="PF00589">
    <property type="entry name" value="Phage_integrase"/>
    <property type="match status" value="1"/>
</dbReference>
<dbReference type="CDD" id="cd00796">
    <property type="entry name" value="INT_Rci_Hp1_C"/>
    <property type="match status" value="1"/>
</dbReference>
<name>A0A645DF00_9ZZZZ</name>
<evidence type="ECO:0000256" key="1">
    <source>
        <dbReference type="ARBA" id="ARBA00023125"/>
    </source>
</evidence>